<dbReference type="OrthoDB" id="8420595at2"/>
<accession>A0A154IL86</accession>
<reference evidence="1 3" key="2">
    <citation type="submission" date="2016-06" db="EMBL/GenBank/DDBJ databases">
        <title>Microsymbionts genomes from the relict species Vavilovia formosa.</title>
        <authorList>
            <person name="Chirak E."/>
            <person name="Kimeklis A."/>
            <person name="Andronov E."/>
        </authorList>
    </citation>
    <scope>NUCLEOTIDE SEQUENCE [LARGE SCALE GENOMIC DNA]</scope>
    <source>
        <strain evidence="1 3">Vaf10</strain>
    </source>
</reference>
<evidence type="ECO:0000313" key="3">
    <source>
        <dbReference type="Proteomes" id="UP000092691"/>
    </source>
</evidence>
<evidence type="ECO:0000313" key="1">
    <source>
        <dbReference type="EMBL" id="ANP87846.1"/>
    </source>
</evidence>
<reference evidence="2" key="1">
    <citation type="submission" date="2016-03" db="EMBL/GenBank/DDBJ databases">
        <title>Microsymbionts genomes from the relict species Vavilovia formosa.</title>
        <authorList>
            <person name="Chirak E."/>
            <person name="Kimeklis A."/>
            <person name="Kopat V."/>
            <person name="Andronov E."/>
        </authorList>
    </citation>
    <scope>NUCLEOTIDE SEQUENCE [LARGE SCALE GENOMIC DNA]</scope>
    <source>
        <strain evidence="2">Vaf12</strain>
    </source>
</reference>
<organism evidence="2">
    <name type="scientific">Rhizobium leguminosarum</name>
    <dbReference type="NCBI Taxonomy" id="384"/>
    <lineage>
        <taxon>Bacteria</taxon>
        <taxon>Pseudomonadati</taxon>
        <taxon>Pseudomonadota</taxon>
        <taxon>Alphaproteobacteria</taxon>
        <taxon>Hyphomicrobiales</taxon>
        <taxon>Rhizobiaceae</taxon>
        <taxon>Rhizobium/Agrobacterium group</taxon>
        <taxon>Rhizobium</taxon>
    </lineage>
</organism>
<protein>
    <submittedName>
        <fullName evidence="2">Uncharacterized protein</fullName>
    </submittedName>
</protein>
<dbReference type="EMBL" id="LVYU01000079">
    <property type="protein sequence ID" value="KZB01371.1"/>
    <property type="molecule type" value="Genomic_DNA"/>
</dbReference>
<dbReference type="EMBL" id="CP016286">
    <property type="protein sequence ID" value="ANP87846.1"/>
    <property type="molecule type" value="Genomic_DNA"/>
</dbReference>
<name>A0A154IL86_RHILE</name>
<gene>
    <name evidence="2" type="ORF">A4A59_00295</name>
    <name evidence="1" type="ORF">BA011_20370</name>
</gene>
<sequence>MVTPPAIHFANDRFAAESFADVISAETFADVRQSAPSGLLHLVMNIFRFRRGDRTGLDLEATPDYLKRDLGFIDGRDPHCEDRFPL</sequence>
<dbReference type="Proteomes" id="UP000092691">
    <property type="component" value="Chromosome"/>
</dbReference>
<proteinExistence type="predicted"/>
<dbReference type="AlphaFoldDB" id="A0A154IL86"/>
<dbReference type="RefSeq" id="WP_003544351.1">
    <property type="nucleotide sequence ID" value="NZ_CP016286.1"/>
</dbReference>
<evidence type="ECO:0000313" key="2">
    <source>
        <dbReference type="EMBL" id="KZB01371.1"/>
    </source>
</evidence>